<keyword evidence="3 6" id="KW-0812">Transmembrane</keyword>
<evidence type="ECO:0000256" key="6">
    <source>
        <dbReference type="RuleBase" id="RU369037"/>
    </source>
</evidence>
<dbReference type="GO" id="GO:0006825">
    <property type="term" value="P:copper ion transport"/>
    <property type="evidence" value="ECO:0007669"/>
    <property type="project" value="InterPro"/>
</dbReference>
<sequence length="293" mass="32399">MELILWNASIVVSKAIFYFGFASIVGFAFLMHKPAENRDFRKHVVYHLAPVLVLSLFASAAWFFAKTGAFSESGLQGVFDPIMLEVMWDSPVGDVALTRMLMSALAIATLLLVLMKQVPLLAIRAIMTVIIVYGLYSFTLVGHIAEKGLADKLILATHVAIMGWWFGALLPLKMVCLHFSAEDTKTIMTDFGRTAGYLVSTLVLLGIYMAYTLFTSPEDLIQSQYGLTFLSKMLIVGLLLLLAARHRFVLVPTMQNADDKAQLKRSINIEILLAFTLLLITSVLTSVVGPQFN</sequence>
<feature type="transmembrane region" description="Helical" evidence="6">
    <location>
        <begin position="44"/>
        <end position="65"/>
    </location>
</feature>
<feature type="transmembrane region" description="Helical" evidence="6">
    <location>
        <begin position="153"/>
        <end position="175"/>
    </location>
</feature>
<evidence type="ECO:0000256" key="4">
    <source>
        <dbReference type="ARBA" id="ARBA00022989"/>
    </source>
</evidence>
<feature type="transmembrane region" description="Helical" evidence="6">
    <location>
        <begin position="226"/>
        <end position="246"/>
    </location>
</feature>
<accession>A0A918JJ24</accession>
<dbReference type="InterPro" id="IPR032694">
    <property type="entry name" value="CopC/D"/>
</dbReference>
<reference evidence="8" key="2">
    <citation type="submission" date="2020-09" db="EMBL/GenBank/DDBJ databases">
        <authorList>
            <person name="Sun Q."/>
            <person name="Kim S."/>
        </authorList>
    </citation>
    <scope>NUCLEOTIDE SEQUENCE</scope>
    <source>
        <strain evidence="8">KCTC 22164</strain>
    </source>
</reference>
<comment type="subcellular location">
    <subcellularLocation>
        <location evidence="6">Cell inner membrane</location>
        <topology evidence="6">Multi-pass membrane protein</topology>
    </subcellularLocation>
    <subcellularLocation>
        <location evidence="1">Cell membrane</location>
        <topology evidence="1">Multi-pass membrane protein</topology>
    </subcellularLocation>
</comment>
<feature type="domain" description="Copper resistance protein D" evidence="7">
    <location>
        <begin position="187"/>
        <end position="284"/>
    </location>
</feature>
<dbReference type="PANTHER" id="PTHR34820:SF4">
    <property type="entry name" value="INNER MEMBRANE PROTEIN YEBZ"/>
    <property type="match status" value="1"/>
</dbReference>
<organism evidence="8 9">
    <name type="scientific">Alteromonas halophila</name>
    <dbReference type="NCBI Taxonomy" id="516698"/>
    <lineage>
        <taxon>Bacteria</taxon>
        <taxon>Pseudomonadati</taxon>
        <taxon>Pseudomonadota</taxon>
        <taxon>Gammaproteobacteria</taxon>
        <taxon>Alteromonadales</taxon>
        <taxon>Alteromonadaceae</taxon>
        <taxon>Alteromonas/Salinimonas group</taxon>
        <taxon>Alteromonas</taxon>
    </lineage>
</organism>
<reference evidence="8" key="1">
    <citation type="journal article" date="2014" name="Int. J. Syst. Evol. Microbiol.">
        <title>Complete genome sequence of Corynebacterium casei LMG S-19264T (=DSM 44701T), isolated from a smear-ripened cheese.</title>
        <authorList>
            <consortium name="US DOE Joint Genome Institute (JGI-PGF)"/>
            <person name="Walter F."/>
            <person name="Albersmeier A."/>
            <person name="Kalinowski J."/>
            <person name="Ruckert C."/>
        </authorList>
    </citation>
    <scope>NUCLEOTIDE SEQUENCE</scope>
    <source>
        <strain evidence="8">KCTC 22164</strain>
    </source>
</reference>
<protein>
    <recommendedName>
        <fullName evidence="6">Copper resistance protein D</fullName>
    </recommendedName>
</protein>
<dbReference type="PANTHER" id="PTHR34820">
    <property type="entry name" value="INNER MEMBRANE PROTEIN YEBZ"/>
    <property type="match status" value="1"/>
</dbReference>
<evidence type="ECO:0000259" key="7">
    <source>
        <dbReference type="Pfam" id="PF05425"/>
    </source>
</evidence>
<evidence type="ECO:0000256" key="2">
    <source>
        <dbReference type="ARBA" id="ARBA00022475"/>
    </source>
</evidence>
<evidence type="ECO:0000256" key="1">
    <source>
        <dbReference type="ARBA" id="ARBA00004651"/>
    </source>
</evidence>
<dbReference type="Pfam" id="PF05425">
    <property type="entry name" value="CopD"/>
    <property type="match status" value="1"/>
</dbReference>
<dbReference type="GO" id="GO:0005886">
    <property type="term" value="C:plasma membrane"/>
    <property type="evidence" value="ECO:0007669"/>
    <property type="project" value="UniProtKB-SubCell"/>
</dbReference>
<evidence type="ECO:0000313" key="9">
    <source>
        <dbReference type="Proteomes" id="UP000631300"/>
    </source>
</evidence>
<feature type="transmembrane region" description="Helical" evidence="6">
    <location>
        <begin position="267"/>
        <end position="288"/>
    </location>
</feature>
<name>A0A918JJ24_9ALTE</name>
<comment type="caution">
    <text evidence="8">The sequence shown here is derived from an EMBL/GenBank/DDBJ whole genome shotgun (WGS) entry which is preliminary data.</text>
</comment>
<dbReference type="GO" id="GO:0046688">
    <property type="term" value="P:response to copper ion"/>
    <property type="evidence" value="ECO:0007669"/>
    <property type="project" value="UniProtKB-UniRule"/>
</dbReference>
<keyword evidence="9" id="KW-1185">Reference proteome</keyword>
<keyword evidence="2 6" id="KW-1003">Cell membrane</keyword>
<keyword evidence="5 6" id="KW-0472">Membrane</keyword>
<comment type="similarity">
    <text evidence="6">Belongs to the CopD family.</text>
</comment>
<dbReference type="RefSeq" id="WP_189404708.1">
    <property type="nucleotide sequence ID" value="NZ_BMXP01000002.1"/>
</dbReference>
<comment type="function">
    <text evidence="6">Involved in copper resistance.</text>
</comment>
<dbReference type="EMBL" id="BMXP01000002">
    <property type="protein sequence ID" value="GGW81876.1"/>
    <property type="molecule type" value="Genomic_DNA"/>
</dbReference>
<gene>
    <name evidence="8" type="ORF">GCM10007391_13900</name>
</gene>
<feature type="transmembrane region" description="Helical" evidence="6">
    <location>
        <begin position="15"/>
        <end position="32"/>
    </location>
</feature>
<feature type="transmembrane region" description="Helical" evidence="6">
    <location>
        <begin position="121"/>
        <end position="141"/>
    </location>
</feature>
<proteinExistence type="inferred from homology"/>
<dbReference type="AlphaFoldDB" id="A0A918JJ24"/>
<dbReference type="InterPro" id="IPR008457">
    <property type="entry name" value="Cu-R_CopD_dom"/>
</dbReference>
<keyword evidence="6" id="KW-0997">Cell inner membrane</keyword>
<keyword evidence="6" id="KW-0186">Copper</keyword>
<feature type="transmembrane region" description="Helical" evidence="6">
    <location>
        <begin position="195"/>
        <end position="214"/>
    </location>
</feature>
<feature type="transmembrane region" description="Helical" evidence="6">
    <location>
        <begin position="96"/>
        <end position="114"/>
    </location>
</feature>
<keyword evidence="4 6" id="KW-1133">Transmembrane helix</keyword>
<evidence type="ECO:0000256" key="5">
    <source>
        <dbReference type="ARBA" id="ARBA00023136"/>
    </source>
</evidence>
<evidence type="ECO:0000313" key="8">
    <source>
        <dbReference type="EMBL" id="GGW81876.1"/>
    </source>
</evidence>
<dbReference type="Proteomes" id="UP000631300">
    <property type="component" value="Unassembled WGS sequence"/>
</dbReference>
<evidence type="ECO:0000256" key="3">
    <source>
        <dbReference type="ARBA" id="ARBA00022692"/>
    </source>
</evidence>